<dbReference type="OrthoDB" id="751756at2759"/>
<dbReference type="PANTHER" id="PTHR47718:SF17">
    <property type="entry name" value="PROTEIN FAR1-RELATED SEQUENCE 5-LIKE"/>
    <property type="match status" value="1"/>
</dbReference>
<organism evidence="4">
    <name type="scientific">Nicotiana tabacum</name>
    <name type="common">Common tobacco</name>
    <dbReference type="NCBI Taxonomy" id="4097"/>
    <lineage>
        <taxon>Eukaryota</taxon>
        <taxon>Viridiplantae</taxon>
        <taxon>Streptophyta</taxon>
        <taxon>Embryophyta</taxon>
        <taxon>Tracheophyta</taxon>
        <taxon>Spermatophyta</taxon>
        <taxon>Magnoliopsida</taxon>
        <taxon>eudicotyledons</taxon>
        <taxon>Gunneridae</taxon>
        <taxon>Pentapetalae</taxon>
        <taxon>asterids</taxon>
        <taxon>lamiids</taxon>
        <taxon>Solanales</taxon>
        <taxon>Solanaceae</taxon>
        <taxon>Nicotianoideae</taxon>
        <taxon>Nicotianeae</taxon>
        <taxon>Nicotiana</taxon>
    </lineage>
</organism>
<dbReference type="Pfam" id="PF03101">
    <property type="entry name" value="FAR1"/>
    <property type="match status" value="1"/>
</dbReference>
<dbReference type="InterPro" id="IPR004330">
    <property type="entry name" value="FAR1_DNA_bnd_dom"/>
</dbReference>
<dbReference type="STRING" id="4097.A0A1S4DPB7"/>
<feature type="domain" description="MULE transposase" evidence="3">
    <location>
        <begin position="276"/>
        <end position="342"/>
    </location>
</feature>
<dbReference type="InterPro" id="IPR018289">
    <property type="entry name" value="MULE_transposase_dom"/>
</dbReference>
<sequence length="383" mass="43679">MDLNQENLAVQQNMNPNEHNTNTTTMNINQDNSLNNVVHLDDDDEEADASVHLDDDDEEAGGKYHGEANDDEERVLGNELELCDVDREMENEFTKEDFVVGPISGMRFRDKDTLFAFYKKHARLRGFSVIKRNSNKKGSDTARYITYCCDRTWIHKIKFTTKSNNCKARLATVLDDSGCWRISKVIHDHNHDLLPSVSRMMAGHRSGCDSLKRDLVAHDRSGIRPSKNIRLAEVQRGGPQNLGCTLKDCRNYILTTRNFEMKEGTHSRCSTFFVKSRQSILLGCALMSHEDIDSYKLVFRTWLDAMGNVHPDAIITGQCQSIKVAIAEVIPNTIHSIWHIFSKLHVYLSGVRPSKIARAEFKSMVLDSITIKVLDRKWTEYIA</sequence>
<reference evidence="4" key="1">
    <citation type="submission" date="2025-08" db="UniProtKB">
        <authorList>
            <consortium name="RefSeq"/>
        </authorList>
    </citation>
    <scope>IDENTIFICATION</scope>
</reference>
<evidence type="ECO:0000259" key="3">
    <source>
        <dbReference type="Pfam" id="PF10551"/>
    </source>
</evidence>
<dbReference type="PaxDb" id="4097-A0A1S4DPB7"/>
<dbReference type="KEGG" id="nta:107831979"/>
<accession>A0A1S4DPB7</accession>
<feature type="region of interest" description="Disordered" evidence="1">
    <location>
        <begin position="45"/>
        <end position="68"/>
    </location>
</feature>
<proteinExistence type="predicted"/>
<evidence type="ECO:0000313" key="4">
    <source>
        <dbReference type="RefSeq" id="XP_016515263.1"/>
    </source>
</evidence>
<gene>
    <name evidence="4" type="primary">LOC107831979</name>
</gene>
<evidence type="ECO:0000256" key="1">
    <source>
        <dbReference type="SAM" id="MobiDB-lite"/>
    </source>
</evidence>
<feature type="compositionally biased region" description="Acidic residues" evidence="1">
    <location>
        <begin position="45"/>
        <end position="59"/>
    </location>
</feature>
<name>A0A1S4DPB7_TOBAC</name>
<dbReference type="PANTHER" id="PTHR47718">
    <property type="entry name" value="OS01G0519700 PROTEIN"/>
    <property type="match status" value="1"/>
</dbReference>
<protein>
    <submittedName>
        <fullName evidence="4">Protein FAR1-RELATED SEQUENCE 2-like</fullName>
    </submittedName>
</protein>
<feature type="non-terminal residue" evidence="4">
    <location>
        <position position="383"/>
    </location>
</feature>
<dbReference type="Pfam" id="PF10551">
    <property type="entry name" value="MULE"/>
    <property type="match status" value="1"/>
</dbReference>
<evidence type="ECO:0000259" key="2">
    <source>
        <dbReference type="Pfam" id="PF03101"/>
    </source>
</evidence>
<dbReference type="AlphaFoldDB" id="A0A1S4DPB7"/>
<dbReference type="OMA" id="TIHSIWH"/>
<feature type="domain" description="FAR1" evidence="2">
    <location>
        <begin position="117"/>
        <end position="195"/>
    </location>
</feature>
<dbReference type="RefSeq" id="XP_016515263.1">
    <property type="nucleotide sequence ID" value="XM_016659777.1"/>
</dbReference>